<feature type="transmembrane region" description="Helical" evidence="1">
    <location>
        <begin position="61"/>
        <end position="80"/>
    </location>
</feature>
<accession>A0ABU2B1T8</accession>
<dbReference type="Proteomes" id="UP001183794">
    <property type="component" value="Unassembled WGS sequence"/>
</dbReference>
<evidence type="ECO:0008006" key="4">
    <source>
        <dbReference type="Google" id="ProtNLM"/>
    </source>
</evidence>
<sequence>MHHTTQTNPISVRIGVLTAAAAVSILAIGFAPIPQVFYWLAAGAVASILTILTGPKGSDSALTLPIAGLLVVPALCTVAVRETSLIWAVAPVLAFVVGAVTWMLATNRYAAIEATDETAEDIQSPAQTTFTSGSVTVSRQLDAKRDAKAAAANDDTSATAA</sequence>
<keyword evidence="1" id="KW-1133">Transmembrane helix</keyword>
<dbReference type="RefSeq" id="WP_310173925.1">
    <property type="nucleotide sequence ID" value="NZ_BAABHE010000003.1"/>
</dbReference>
<keyword evidence="3" id="KW-1185">Reference proteome</keyword>
<organism evidence="2 3">
    <name type="scientific">Enteractinococcus fodinae</name>
    <dbReference type="NCBI Taxonomy" id="684663"/>
    <lineage>
        <taxon>Bacteria</taxon>
        <taxon>Bacillati</taxon>
        <taxon>Actinomycetota</taxon>
        <taxon>Actinomycetes</taxon>
        <taxon>Micrococcales</taxon>
        <taxon>Micrococcaceae</taxon>
    </lineage>
</organism>
<keyword evidence="1" id="KW-0472">Membrane</keyword>
<name>A0ABU2B1T8_9MICC</name>
<proteinExistence type="predicted"/>
<evidence type="ECO:0000313" key="3">
    <source>
        <dbReference type="Proteomes" id="UP001183794"/>
    </source>
</evidence>
<feature type="transmembrane region" description="Helical" evidence="1">
    <location>
        <begin position="12"/>
        <end position="30"/>
    </location>
</feature>
<gene>
    <name evidence="2" type="ORF">J2S62_001824</name>
</gene>
<dbReference type="EMBL" id="JAVDYJ010000001">
    <property type="protein sequence ID" value="MDR7347567.1"/>
    <property type="molecule type" value="Genomic_DNA"/>
</dbReference>
<evidence type="ECO:0000256" key="1">
    <source>
        <dbReference type="SAM" id="Phobius"/>
    </source>
</evidence>
<feature type="transmembrane region" description="Helical" evidence="1">
    <location>
        <begin position="36"/>
        <end position="54"/>
    </location>
</feature>
<evidence type="ECO:0000313" key="2">
    <source>
        <dbReference type="EMBL" id="MDR7347567.1"/>
    </source>
</evidence>
<comment type="caution">
    <text evidence="2">The sequence shown here is derived from an EMBL/GenBank/DDBJ whole genome shotgun (WGS) entry which is preliminary data.</text>
</comment>
<feature type="transmembrane region" description="Helical" evidence="1">
    <location>
        <begin position="86"/>
        <end position="105"/>
    </location>
</feature>
<keyword evidence="1" id="KW-0812">Transmembrane</keyword>
<protein>
    <recommendedName>
        <fullName evidence="4">SPW repeat-containing protein</fullName>
    </recommendedName>
</protein>
<reference evidence="2 3" key="1">
    <citation type="submission" date="2023-07" db="EMBL/GenBank/DDBJ databases">
        <title>Sequencing the genomes of 1000 actinobacteria strains.</title>
        <authorList>
            <person name="Klenk H.-P."/>
        </authorList>
    </citation>
    <scope>NUCLEOTIDE SEQUENCE [LARGE SCALE GENOMIC DNA]</scope>
    <source>
        <strain evidence="2 3">DSM 22966</strain>
    </source>
</reference>